<dbReference type="GO" id="GO:0006886">
    <property type="term" value="P:intracellular protein transport"/>
    <property type="evidence" value="ECO:0007669"/>
    <property type="project" value="UniProtKB-UniRule"/>
</dbReference>
<dbReference type="InterPro" id="IPR019452">
    <property type="entry name" value="VPS39/TGF_beta_rcpt-assoc_1"/>
</dbReference>
<reference evidence="3" key="2">
    <citation type="submission" date="2025-09" db="UniProtKB">
        <authorList>
            <consortium name="Ensembl"/>
        </authorList>
    </citation>
    <scope>IDENTIFICATION</scope>
</reference>
<keyword evidence="4" id="KW-1185">Reference proteome</keyword>
<feature type="repeat" description="CHCR" evidence="1">
    <location>
        <begin position="558"/>
        <end position="720"/>
    </location>
</feature>
<dbReference type="GO" id="GO:0016020">
    <property type="term" value="C:membrane"/>
    <property type="evidence" value="ECO:0007669"/>
    <property type="project" value="TreeGrafter"/>
</dbReference>
<feature type="domain" description="CNH" evidence="2">
    <location>
        <begin position="19"/>
        <end position="292"/>
    </location>
</feature>
<reference evidence="3" key="1">
    <citation type="submission" date="2025-08" db="UniProtKB">
        <authorList>
            <consortium name="Ensembl"/>
        </authorList>
    </citation>
    <scope>IDENTIFICATION</scope>
</reference>
<dbReference type="InterPro" id="IPR036322">
    <property type="entry name" value="WD40_repeat_dom_sf"/>
</dbReference>
<dbReference type="Pfam" id="PF00780">
    <property type="entry name" value="CNH"/>
    <property type="match status" value="1"/>
</dbReference>
<dbReference type="Ensembl" id="ENSPKIT00000020402.1">
    <property type="protein sequence ID" value="ENSPKIP00000039397.1"/>
    <property type="gene ID" value="ENSPKIG00000016762.1"/>
</dbReference>
<dbReference type="GO" id="GO:0034058">
    <property type="term" value="P:endosomal vesicle fusion"/>
    <property type="evidence" value="ECO:0007669"/>
    <property type="project" value="TreeGrafter"/>
</dbReference>
<dbReference type="SUPFAM" id="SSF50978">
    <property type="entry name" value="WD40 repeat-like"/>
    <property type="match status" value="1"/>
</dbReference>
<dbReference type="InterPro" id="IPR001180">
    <property type="entry name" value="CNH_dom"/>
</dbReference>
<dbReference type="GeneTree" id="ENSGT00530000063596"/>
<dbReference type="PROSITE" id="PS50236">
    <property type="entry name" value="CHCR"/>
    <property type="match status" value="1"/>
</dbReference>
<dbReference type="PROSITE" id="PS50219">
    <property type="entry name" value="CNH"/>
    <property type="match status" value="1"/>
</dbReference>
<evidence type="ECO:0000256" key="1">
    <source>
        <dbReference type="PROSITE-ProRule" id="PRU01006"/>
    </source>
</evidence>
<name>A0A3B3T858_9TELE</name>
<organism evidence="3 4">
    <name type="scientific">Paramormyrops kingsleyae</name>
    <dbReference type="NCBI Taxonomy" id="1676925"/>
    <lineage>
        <taxon>Eukaryota</taxon>
        <taxon>Metazoa</taxon>
        <taxon>Chordata</taxon>
        <taxon>Craniata</taxon>
        <taxon>Vertebrata</taxon>
        <taxon>Euteleostomi</taxon>
        <taxon>Actinopterygii</taxon>
        <taxon>Neopterygii</taxon>
        <taxon>Teleostei</taxon>
        <taxon>Osteoglossocephala</taxon>
        <taxon>Osteoglossomorpha</taxon>
        <taxon>Osteoglossiformes</taxon>
        <taxon>Mormyridae</taxon>
        <taxon>Paramormyrops</taxon>
    </lineage>
</organism>
<dbReference type="AlphaFoldDB" id="A0A3B3T858"/>
<dbReference type="GO" id="GO:0005737">
    <property type="term" value="C:cytoplasm"/>
    <property type="evidence" value="ECO:0007669"/>
    <property type="project" value="TreeGrafter"/>
</dbReference>
<dbReference type="PANTHER" id="PTHR12894:SF30">
    <property type="entry name" value="TRANSFORMING GROWTH FACTOR-BETA RECEPTOR-ASSOCIATED PROTEIN 1-LIKE"/>
    <property type="match status" value="1"/>
</dbReference>
<dbReference type="Pfam" id="PF10366">
    <property type="entry name" value="Vps39_1"/>
    <property type="match status" value="1"/>
</dbReference>
<dbReference type="PANTHER" id="PTHR12894">
    <property type="entry name" value="CNH DOMAIN CONTAINING"/>
    <property type="match status" value="1"/>
</dbReference>
<evidence type="ECO:0000313" key="4">
    <source>
        <dbReference type="Proteomes" id="UP000261540"/>
    </source>
</evidence>
<dbReference type="Proteomes" id="UP000261540">
    <property type="component" value="Unplaced"/>
</dbReference>
<dbReference type="STRING" id="1676925.ENSPKIP00000039397"/>
<proteinExistence type="predicted"/>
<sequence length="833" mass="94320">MSLTAFMPFLVLEKPATSKEKLKSGFQVLEGCGRNLYIGSRDGTIQHFTLLEPEGNQQTVRETRRKQLGSKDLITQMKVLPVQNHLLVLCNGSITAFNMFSLEPIPTLSKIRNVSLMSVNDSYSLAQPLVVELFTLASRRRAVSIHVVSVNKWECIKEVSLSQDPVSLAVDGSCLCIGTDKNYILHDHKSGITLDLVPHDSTNQSVIVQAVGKGEFLLNGPGSLGIFVNSHGISQRPPLQWSQGVLAAAVYPPYVLALQSEGLLIYSMLDQHLKQTVPLHKAIGLLCTTESVFVFTESEVYNLQPIPLDVQITALVNSESVHEALELLQGVEGQLSEDTYKTLQKNTAHTAGFVKFYQGCFQEAKELFIKGDIDPREIISLYPDLPSLGDGFTSQLAAVFNTRDLRAMRTEDYATFQGYQEFLGGFLSAIRGTDQSHGHGRDIDCTLLKLYAERECHKDLDQLLSSGNDCLLDMCVPYLEKNKRFFSLGLLYQSHGQADDAVQTWVKIVDGFLAVSSSPDVYKHIVKFLSQQKCRKLLWKYADWILQRDQEVGVQIFTNRGDSQESLSDEDLAFLTKYPKALELYLEHLVMDFKSKKEKHHTLLATTYVAHILRDLEHVRAMDTTGNTTRYKLQQFLQDSTFYNAEDVQEAIKCTPLFVEKAILHGRAGEHFKALEVLVHKAKDQQAAEDYCRRTSEGQSTEFINQLYLTLLGIYLQSPHSVRAAVDLLNGNSAAFNLLDVLQVLPDSWSLQLVDRFLIESLRWNFHSRQMRWIEKNLVQVEYHRHKIGWIRDTRGMIKVEKWQLCQRCGRYLMEPIFLRSLKGELIHEHCGV</sequence>
<dbReference type="KEGG" id="pki:111857920"/>
<dbReference type="InterPro" id="IPR000547">
    <property type="entry name" value="Clathrin_H-chain/VPS_repeat"/>
</dbReference>
<accession>A0A3B3T858</accession>
<evidence type="ECO:0000313" key="3">
    <source>
        <dbReference type="Ensembl" id="ENSPKIP00000039397.1"/>
    </source>
</evidence>
<evidence type="ECO:0000259" key="2">
    <source>
        <dbReference type="PROSITE" id="PS50219"/>
    </source>
</evidence>
<dbReference type="OrthoDB" id="10258882at2759"/>
<protein>
    <submittedName>
        <fullName evidence="3">Si:ch211-266g18.9</fullName>
    </submittedName>
</protein>
<dbReference type="GO" id="GO:0006914">
    <property type="term" value="P:autophagy"/>
    <property type="evidence" value="ECO:0007669"/>
    <property type="project" value="TreeGrafter"/>
</dbReference>
<dbReference type="InterPro" id="IPR032914">
    <property type="entry name" value="Vam6/VPS39/TRAP1"/>
</dbReference>